<keyword evidence="1" id="KW-0472">Membrane</keyword>
<feature type="domain" description="LiaI-LiaF-like transmembrane region" evidence="2">
    <location>
        <begin position="7"/>
        <end position="49"/>
    </location>
</feature>
<dbReference type="Proteomes" id="UP000886602">
    <property type="component" value="Unassembled WGS sequence"/>
</dbReference>
<evidence type="ECO:0000256" key="1">
    <source>
        <dbReference type="SAM" id="Phobius"/>
    </source>
</evidence>
<evidence type="ECO:0000313" key="3">
    <source>
        <dbReference type="EMBL" id="MBK7422795.1"/>
    </source>
</evidence>
<dbReference type="InterPro" id="IPR043726">
    <property type="entry name" value="LiaI-LiaF-like_TM1"/>
</dbReference>
<accession>A0A9D7ICA8</accession>
<name>A0A9D7ICA8_9RHOO</name>
<organism evidence="3 4">
    <name type="scientific">Candidatus Propionivibrio dominans</name>
    <dbReference type="NCBI Taxonomy" id="2954373"/>
    <lineage>
        <taxon>Bacteria</taxon>
        <taxon>Pseudomonadati</taxon>
        <taxon>Pseudomonadota</taxon>
        <taxon>Betaproteobacteria</taxon>
        <taxon>Rhodocyclales</taxon>
        <taxon>Rhodocyclaceae</taxon>
        <taxon>Propionivibrio</taxon>
    </lineage>
</organism>
<dbReference type="AlphaFoldDB" id="A0A9D7ICA8"/>
<comment type="caution">
    <text evidence="3">The sequence shown here is derived from an EMBL/GenBank/DDBJ whole genome shotgun (WGS) entry which is preliminary data.</text>
</comment>
<evidence type="ECO:0000259" key="2">
    <source>
        <dbReference type="Pfam" id="PF18917"/>
    </source>
</evidence>
<feature type="transmembrane region" description="Helical" evidence="1">
    <location>
        <begin position="35"/>
        <end position="51"/>
    </location>
</feature>
<protein>
    <recommendedName>
        <fullName evidence="2">LiaI-LiaF-like transmembrane region domain-containing protein</fullName>
    </recommendedName>
</protein>
<evidence type="ECO:0000313" key="4">
    <source>
        <dbReference type="Proteomes" id="UP000886602"/>
    </source>
</evidence>
<keyword evidence="1" id="KW-1133">Transmembrane helix</keyword>
<dbReference type="EMBL" id="JADJNC010000009">
    <property type="protein sequence ID" value="MBK7422795.1"/>
    <property type="molecule type" value="Genomic_DNA"/>
</dbReference>
<gene>
    <name evidence="3" type="ORF">IPJ48_06675</name>
</gene>
<proteinExistence type="predicted"/>
<reference evidence="3" key="1">
    <citation type="submission" date="2020-10" db="EMBL/GenBank/DDBJ databases">
        <title>Connecting structure to function with the recovery of over 1000 high-quality activated sludge metagenome-assembled genomes encoding full-length rRNA genes using long-read sequencing.</title>
        <authorList>
            <person name="Singleton C.M."/>
            <person name="Petriglieri F."/>
            <person name="Kristensen J.M."/>
            <person name="Kirkegaard R.H."/>
            <person name="Michaelsen T.Y."/>
            <person name="Andersen M.H."/>
            <person name="Karst S.M."/>
            <person name="Dueholm M.S."/>
            <person name="Nielsen P.H."/>
            <person name="Albertsen M."/>
        </authorList>
    </citation>
    <scope>NUCLEOTIDE SEQUENCE</scope>
    <source>
        <strain evidence="3">EsbW_18-Q3-R4-48_MAXAC.044</strain>
    </source>
</reference>
<dbReference type="Pfam" id="PF18917">
    <property type="entry name" value="LiaI-LiaF-like_TM1"/>
    <property type="match status" value="1"/>
</dbReference>
<sequence length="60" mass="6678">MRGNYGAFVLILIGALALAHNLGYLDINLAQLMRTWWPLILIALGIGFFFTPDASSKNKR</sequence>
<keyword evidence="1" id="KW-0812">Transmembrane</keyword>